<feature type="compositionally biased region" description="Pro residues" evidence="8">
    <location>
        <begin position="824"/>
        <end position="836"/>
    </location>
</feature>
<evidence type="ECO:0000313" key="12">
    <source>
        <dbReference type="Proteomes" id="UP000248706"/>
    </source>
</evidence>
<dbReference type="GO" id="GO:0030247">
    <property type="term" value="F:polysaccharide binding"/>
    <property type="evidence" value="ECO:0007669"/>
    <property type="project" value="UniProtKB-UniRule"/>
</dbReference>
<evidence type="ECO:0000259" key="10">
    <source>
        <dbReference type="PROSITE" id="PS51173"/>
    </source>
</evidence>
<dbReference type="InterPro" id="IPR012291">
    <property type="entry name" value="CBM2_carb-bd_dom_sf"/>
</dbReference>
<dbReference type="SUPFAM" id="SSF49384">
    <property type="entry name" value="Carbohydrate-binding domain"/>
    <property type="match status" value="1"/>
</dbReference>
<dbReference type="PROSITE" id="PS51173">
    <property type="entry name" value="CBM2"/>
    <property type="match status" value="1"/>
</dbReference>
<dbReference type="SMART" id="SM00637">
    <property type="entry name" value="CBD_II"/>
    <property type="match status" value="1"/>
</dbReference>
<keyword evidence="6" id="KW-0624">Polysaccharide degradation</keyword>
<sequence>MPLLALFAILLPTITLASVHSRAASAAPAATQPYTWQNVVTGGGGGFVVDVVFNPKQKDLIYARTDIGGAYRWNPSTGTWTQLMAWVTPDNWNMAGVESIATDPVQPNRLYIAAGMYTNNWTNQNGVILRSTDYGNTFQITQMPFKMGGNMPGRGMGERLAVDPNDDAILYFGARSGNGLWRSTDYGVTWSKVTNFPDTGPFAENPNDPSGYLSDPVGVVWVTFDPSTGTPGSPTKTIYVGVADNRSGAYNIYRSTDAGATWAPIPGEPTCNVSGTTVTCTGGATWSTTSDASTGYLPHQGKVDSQGTLYVTYSDWEGPYNGSRGDVWKFTPSSGTWTKISPVPGSDSANDYFGYGGLAVDWQHPGTIVVASVNSWWPDAQLFRTTNGGASWEPIWTWASYPNRNLYYTIDVSNAPWLDFGNKNPVPPVPAVKLGWMIEGMNIDPFNSDRLMYGTGATLYSTNNLTAWDNYQNGGIVNFKSTALGIEEEYVTDLVSPPANAHLYSTMADVSGFRHDDLTKSPSEMYYIPYAGSYAAIDYAEQNPNFMVRVGYGNPSASPPVTSTAFSYDGGATWFAGNKDIPGVSQNGGTVAAAADASRVLWAPVNAPVSYSTDNGNSWVASANVPQNAVVASDRVNPKKFYAYGQGKFWYSTDGGATFTASSATGLPQAGDSVVVKAVPGHEGDVWVAGGNAWTSDYGLWHSTDGGQTFTKLTSLAGADKIGFGMPAPGQSYPAIYISGIVGNVRGIFRSDDGGNTWVLINDSQHQYGNITTITGDPRIYGRVYLGTNGFGIVYGDIAGAATTPTPTATVTAAPTPTAAASPTPTPTPTPPPTVTPTPTAAVTPTPTPIPTATSTPVAGLQCSVHYAVNQWPGGFTANLTVTNTGTTTINGWTLTFTFPGNQTVTQGWNGVFSQQGSQVTITNASYNGSIAPGSSVYPGFNGSWSGSNPSPTAFYLNGTACTIV</sequence>
<comment type="similarity">
    <text evidence="7">Belongs to the glycosyl hydrolase 74 family.</text>
</comment>
<feature type="chain" id="PRO_5016376012" description="CBM2 domain-containing protein" evidence="9">
    <location>
        <begin position="18"/>
        <end position="965"/>
    </location>
</feature>
<dbReference type="GO" id="GO:0030245">
    <property type="term" value="P:cellulose catabolic process"/>
    <property type="evidence" value="ECO:0007669"/>
    <property type="project" value="UniProtKB-KW"/>
</dbReference>
<feature type="region of interest" description="Disordered" evidence="8">
    <location>
        <begin position="809"/>
        <end position="849"/>
    </location>
</feature>
<keyword evidence="5" id="KW-0326">Glycosidase</keyword>
<dbReference type="InterPro" id="IPR008965">
    <property type="entry name" value="CBM2/CBM3_carb-bd_dom_sf"/>
</dbReference>
<dbReference type="Pfam" id="PF00553">
    <property type="entry name" value="CBM_2"/>
    <property type="match status" value="1"/>
</dbReference>
<feature type="domain" description="CBM2" evidence="10">
    <location>
        <begin position="856"/>
        <end position="965"/>
    </location>
</feature>
<dbReference type="PANTHER" id="PTHR43739:SF2">
    <property type="entry name" value="OLIGOXYLOGLUCAN-REDUCING END-SPECIFIC XYLOGLUCANASE-RELATED"/>
    <property type="match status" value="1"/>
</dbReference>
<evidence type="ECO:0000256" key="5">
    <source>
        <dbReference type="ARBA" id="ARBA00023295"/>
    </source>
</evidence>
<dbReference type="GO" id="GO:0010411">
    <property type="term" value="P:xyloglucan metabolic process"/>
    <property type="evidence" value="ECO:0007669"/>
    <property type="project" value="TreeGrafter"/>
</dbReference>
<dbReference type="SUPFAM" id="SSF110296">
    <property type="entry name" value="Oligoxyloglucan reducing end-specific cellobiohydrolase"/>
    <property type="match status" value="2"/>
</dbReference>
<organism evidence="11 12">
    <name type="scientific">Thermogemmatispora tikiterensis</name>
    <dbReference type="NCBI Taxonomy" id="1825093"/>
    <lineage>
        <taxon>Bacteria</taxon>
        <taxon>Bacillati</taxon>
        <taxon>Chloroflexota</taxon>
        <taxon>Ktedonobacteria</taxon>
        <taxon>Thermogemmatisporales</taxon>
        <taxon>Thermogemmatisporaceae</taxon>
        <taxon>Thermogemmatispora</taxon>
    </lineage>
</organism>
<evidence type="ECO:0000256" key="6">
    <source>
        <dbReference type="ARBA" id="ARBA00023326"/>
    </source>
</evidence>
<evidence type="ECO:0000256" key="3">
    <source>
        <dbReference type="ARBA" id="ARBA00023001"/>
    </source>
</evidence>
<evidence type="ECO:0000256" key="9">
    <source>
        <dbReference type="SAM" id="SignalP"/>
    </source>
</evidence>
<evidence type="ECO:0000256" key="8">
    <source>
        <dbReference type="SAM" id="MobiDB-lite"/>
    </source>
</evidence>
<feature type="signal peptide" evidence="9">
    <location>
        <begin position="1"/>
        <end position="17"/>
    </location>
</feature>
<dbReference type="InterPro" id="IPR015943">
    <property type="entry name" value="WD40/YVTN_repeat-like_dom_sf"/>
</dbReference>
<evidence type="ECO:0000313" key="11">
    <source>
        <dbReference type="EMBL" id="RAQ95281.1"/>
    </source>
</evidence>
<keyword evidence="2" id="KW-0378">Hydrolase</keyword>
<dbReference type="GO" id="GO:0004553">
    <property type="term" value="F:hydrolase activity, hydrolyzing O-glycosyl compounds"/>
    <property type="evidence" value="ECO:0007669"/>
    <property type="project" value="InterPro"/>
</dbReference>
<dbReference type="EMBL" id="MCIF01000002">
    <property type="protein sequence ID" value="RAQ95281.1"/>
    <property type="molecule type" value="Genomic_DNA"/>
</dbReference>
<dbReference type="Gene3D" id="2.130.10.10">
    <property type="entry name" value="YVTN repeat-like/Quinoprotein amine dehydrogenase"/>
    <property type="match status" value="2"/>
</dbReference>
<protein>
    <recommendedName>
        <fullName evidence="10">CBM2 domain-containing protein</fullName>
    </recommendedName>
</protein>
<keyword evidence="12" id="KW-1185">Reference proteome</keyword>
<name>A0A328VEL3_9CHLR</name>
<dbReference type="FunFam" id="2.130.10.10:FF:000534">
    <property type="entry name" value="Xyloglucanase Xgh74A"/>
    <property type="match status" value="1"/>
</dbReference>
<dbReference type="InterPro" id="IPR052025">
    <property type="entry name" value="Xyloglucanase_GH74"/>
</dbReference>
<proteinExistence type="inferred from homology"/>
<evidence type="ECO:0000256" key="1">
    <source>
        <dbReference type="ARBA" id="ARBA00022729"/>
    </source>
</evidence>
<reference evidence="11 12" key="1">
    <citation type="submission" date="2016-08" db="EMBL/GenBank/DDBJ databases">
        <title>Analysis of Carbohydrate Active Enzymes in Thermogemmatispora T81 Reveals Carbohydrate Degradation Ability.</title>
        <authorList>
            <person name="Tomazini A."/>
            <person name="Lal S."/>
            <person name="Stott M."/>
            <person name="Henrissat B."/>
            <person name="Polikarpov I."/>
            <person name="Sparling R."/>
            <person name="Levin D.B."/>
        </authorList>
    </citation>
    <scope>NUCLEOTIDE SEQUENCE [LARGE SCALE GENOMIC DNA]</scope>
    <source>
        <strain evidence="11 12">T81</strain>
    </source>
</reference>
<feature type="compositionally biased region" description="Low complexity" evidence="8">
    <location>
        <begin position="809"/>
        <end position="823"/>
    </location>
</feature>
<evidence type="ECO:0000256" key="4">
    <source>
        <dbReference type="ARBA" id="ARBA00023277"/>
    </source>
</evidence>
<keyword evidence="1 9" id="KW-0732">Signal</keyword>
<dbReference type="Proteomes" id="UP000248706">
    <property type="component" value="Unassembled WGS sequence"/>
</dbReference>
<evidence type="ECO:0000256" key="2">
    <source>
        <dbReference type="ARBA" id="ARBA00022801"/>
    </source>
</evidence>
<dbReference type="InterPro" id="IPR001919">
    <property type="entry name" value="CBD2"/>
</dbReference>
<dbReference type="Gene3D" id="2.60.40.290">
    <property type="match status" value="1"/>
</dbReference>
<accession>A0A328VEL3</accession>
<dbReference type="AlphaFoldDB" id="A0A328VEL3"/>
<dbReference type="CDD" id="cd15482">
    <property type="entry name" value="Sialidase_non-viral"/>
    <property type="match status" value="2"/>
</dbReference>
<keyword evidence="3" id="KW-0136">Cellulose degradation</keyword>
<dbReference type="OrthoDB" id="9801859at2"/>
<dbReference type="PANTHER" id="PTHR43739">
    <property type="entry name" value="XYLOGLUCANASE (EUROFUNG)"/>
    <property type="match status" value="1"/>
</dbReference>
<feature type="compositionally biased region" description="Low complexity" evidence="8">
    <location>
        <begin position="837"/>
        <end position="849"/>
    </location>
</feature>
<keyword evidence="4" id="KW-0119">Carbohydrate metabolism</keyword>
<comment type="caution">
    <text evidence="11">The sequence shown here is derived from an EMBL/GenBank/DDBJ whole genome shotgun (WGS) entry which is preliminary data.</text>
</comment>
<evidence type="ECO:0000256" key="7">
    <source>
        <dbReference type="ARBA" id="ARBA00037986"/>
    </source>
</evidence>
<gene>
    <name evidence="11" type="ORF">A4R35_07020</name>
</gene>